<dbReference type="AlphaFoldDB" id="A0A7G6E0Q4"/>
<dbReference type="KEGG" id="tfr:BR63_04645"/>
<dbReference type="EC" id="2.6.1.9" evidence="11"/>
<comment type="catalytic activity">
    <reaction evidence="10 11">
        <text>L-histidinol phosphate + 2-oxoglutarate = 3-(imidazol-4-yl)-2-oxopropyl phosphate + L-glutamate</text>
        <dbReference type="Rhea" id="RHEA:23744"/>
        <dbReference type="ChEBI" id="CHEBI:16810"/>
        <dbReference type="ChEBI" id="CHEBI:29985"/>
        <dbReference type="ChEBI" id="CHEBI:57766"/>
        <dbReference type="ChEBI" id="CHEBI:57980"/>
        <dbReference type="EC" id="2.6.1.9"/>
    </reaction>
</comment>
<dbReference type="GO" id="GO:0004400">
    <property type="term" value="F:histidinol-phosphate transaminase activity"/>
    <property type="evidence" value="ECO:0007669"/>
    <property type="project" value="UniProtKB-UniRule"/>
</dbReference>
<feature type="modified residue" description="N6-(pyridoxal phosphate)lysine" evidence="11">
    <location>
        <position position="219"/>
    </location>
</feature>
<evidence type="ECO:0000256" key="8">
    <source>
        <dbReference type="ARBA" id="ARBA00022898"/>
    </source>
</evidence>
<name>A0A7G6E0Q4_THEFR</name>
<dbReference type="RefSeq" id="WP_034419872.1">
    <property type="nucleotide sequence ID" value="NZ_CP045798.1"/>
</dbReference>
<protein>
    <recommendedName>
        <fullName evidence="11">Histidinol-phosphate aminotransferase</fullName>
        <ecNumber evidence="11">2.6.1.9</ecNumber>
    </recommendedName>
    <alternativeName>
        <fullName evidence="11">Imidazole acetol-phosphate transaminase</fullName>
    </alternativeName>
</protein>
<comment type="pathway">
    <text evidence="2 11">Amino-acid biosynthesis; L-histidine biosynthesis; L-histidine from 5-phospho-alpha-D-ribose 1-diphosphate: step 7/9.</text>
</comment>
<dbReference type="Pfam" id="PF00155">
    <property type="entry name" value="Aminotran_1_2"/>
    <property type="match status" value="1"/>
</dbReference>
<sequence>MRKSITHLTPYNPGKSLEQLEQEIGKKIIKLSANESLWGPSPRVQKVLQDALNLLHLYPDGMAFQLKEALAALWDLKISNFILGNGADELILMTALAFLNPGDEVIIPTPTFSEYETAVTIAGAKPLLINQPALRFDLTELANFVSEKTKLVFLCNPNNPTGTSFTHEELKTFLESIPKDILIILDEAYCHYAADPHFPSSRDLIKAFPNLMVLRTFSKVFALASLRVGYAVGREENIKIMEKVRQPFNVNTLGQCAALAALQDETYTAQVITETIKERTWLTGELTTLGLNVLPSQANFILVEWKKDASLAVQKLLHEGILVRNTASFGLPDWLRITIGPHPQMEALVLALSRVLS</sequence>
<dbReference type="PANTHER" id="PTHR43643">
    <property type="entry name" value="HISTIDINOL-PHOSPHATE AMINOTRANSFERASE 2"/>
    <property type="match status" value="1"/>
</dbReference>
<dbReference type="SUPFAM" id="SSF53383">
    <property type="entry name" value="PLP-dependent transferases"/>
    <property type="match status" value="1"/>
</dbReference>
<dbReference type="HAMAP" id="MF_01023">
    <property type="entry name" value="HisC_aminotrans_2"/>
    <property type="match status" value="1"/>
</dbReference>
<dbReference type="InterPro" id="IPR015424">
    <property type="entry name" value="PyrdxlP-dep_Trfase"/>
</dbReference>
<dbReference type="InterPro" id="IPR015422">
    <property type="entry name" value="PyrdxlP-dep_Trfase_small"/>
</dbReference>
<keyword evidence="5 11" id="KW-0032">Aminotransferase</keyword>
<organism evidence="13 14">
    <name type="scientific">Thermanaerosceptrum fracticalcis</name>
    <dbReference type="NCBI Taxonomy" id="1712410"/>
    <lineage>
        <taxon>Bacteria</taxon>
        <taxon>Bacillati</taxon>
        <taxon>Bacillota</taxon>
        <taxon>Clostridia</taxon>
        <taxon>Eubacteriales</taxon>
        <taxon>Peptococcaceae</taxon>
        <taxon>Thermanaerosceptrum</taxon>
    </lineage>
</organism>
<dbReference type="UniPathway" id="UPA00031">
    <property type="reaction ID" value="UER00012"/>
</dbReference>
<dbReference type="PANTHER" id="PTHR43643:SF6">
    <property type="entry name" value="HISTIDINOL-PHOSPHATE AMINOTRANSFERASE"/>
    <property type="match status" value="1"/>
</dbReference>
<evidence type="ECO:0000256" key="4">
    <source>
        <dbReference type="ARBA" id="ARBA00011738"/>
    </source>
</evidence>
<dbReference type="InterPro" id="IPR050106">
    <property type="entry name" value="HistidinolP_aminotransfase"/>
</dbReference>
<evidence type="ECO:0000313" key="14">
    <source>
        <dbReference type="Proteomes" id="UP000515847"/>
    </source>
</evidence>
<evidence type="ECO:0000256" key="7">
    <source>
        <dbReference type="ARBA" id="ARBA00022679"/>
    </source>
</evidence>
<dbReference type="GO" id="GO:0000105">
    <property type="term" value="P:L-histidine biosynthetic process"/>
    <property type="evidence" value="ECO:0007669"/>
    <property type="project" value="UniProtKB-UniRule"/>
</dbReference>
<dbReference type="Gene3D" id="3.40.640.10">
    <property type="entry name" value="Type I PLP-dependent aspartate aminotransferase-like (Major domain)"/>
    <property type="match status" value="1"/>
</dbReference>
<evidence type="ECO:0000256" key="10">
    <source>
        <dbReference type="ARBA" id="ARBA00047481"/>
    </source>
</evidence>
<evidence type="ECO:0000256" key="5">
    <source>
        <dbReference type="ARBA" id="ARBA00022576"/>
    </source>
</evidence>
<comment type="cofactor">
    <cofactor evidence="1 11">
        <name>pyridoxal 5'-phosphate</name>
        <dbReference type="ChEBI" id="CHEBI:597326"/>
    </cofactor>
</comment>
<dbReference type="OrthoDB" id="9813612at2"/>
<dbReference type="InterPro" id="IPR005861">
    <property type="entry name" value="HisP_aminotrans"/>
</dbReference>
<evidence type="ECO:0000313" key="13">
    <source>
        <dbReference type="EMBL" id="QNB45658.1"/>
    </source>
</evidence>
<dbReference type="Proteomes" id="UP000515847">
    <property type="component" value="Chromosome"/>
</dbReference>
<comment type="similarity">
    <text evidence="3 11">Belongs to the class-II pyridoxal-phosphate-dependent aminotransferase family. Histidinol-phosphate aminotransferase subfamily.</text>
</comment>
<evidence type="ECO:0000256" key="11">
    <source>
        <dbReference type="HAMAP-Rule" id="MF_01023"/>
    </source>
</evidence>
<dbReference type="InterPro" id="IPR004839">
    <property type="entry name" value="Aminotransferase_I/II_large"/>
</dbReference>
<keyword evidence="9 11" id="KW-0368">Histidine biosynthesis</keyword>
<keyword evidence="7 11" id="KW-0808">Transferase</keyword>
<evidence type="ECO:0000256" key="9">
    <source>
        <dbReference type="ARBA" id="ARBA00023102"/>
    </source>
</evidence>
<dbReference type="Gene3D" id="3.90.1150.10">
    <property type="entry name" value="Aspartate Aminotransferase, domain 1"/>
    <property type="match status" value="1"/>
</dbReference>
<proteinExistence type="inferred from homology"/>
<dbReference type="GO" id="GO:0030170">
    <property type="term" value="F:pyridoxal phosphate binding"/>
    <property type="evidence" value="ECO:0007669"/>
    <property type="project" value="InterPro"/>
</dbReference>
<reference evidence="13 14" key="1">
    <citation type="journal article" date="2019" name="Front. Microbiol.">
        <title>Thermoanaerosceptrum fracticalcis gen. nov. sp. nov., a Novel Fumarate-Fermenting Microorganism From a Deep Fractured Carbonate Aquifer of the US Great Basin.</title>
        <authorList>
            <person name="Hamilton-Brehm S.D."/>
            <person name="Stewart L.E."/>
            <person name="Zavarin M."/>
            <person name="Caldwell M."/>
            <person name="Lawson P.A."/>
            <person name="Onstott T.C."/>
            <person name="Grzymski J."/>
            <person name="Neveux I."/>
            <person name="Lollar B.S."/>
            <person name="Russell C.E."/>
            <person name="Moser D.P."/>
        </authorList>
    </citation>
    <scope>NUCLEOTIDE SEQUENCE [LARGE SCALE GENOMIC DNA]</scope>
    <source>
        <strain evidence="13 14">DRI-13</strain>
    </source>
</reference>
<gene>
    <name evidence="11" type="primary">hisC</name>
    <name evidence="13" type="ORF">BR63_04645</name>
</gene>
<dbReference type="InterPro" id="IPR015421">
    <property type="entry name" value="PyrdxlP-dep_Trfase_major"/>
</dbReference>
<keyword evidence="14" id="KW-1185">Reference proteome</keyword>
<dbReference type="EMBL" id="CP045798">
    <property type="protein sequence ID" value="QNB45658.1"/>
    <property type="molecule type" value="Genomic_DNA"/>
</dbReference>
<comment type="subunit">
    <text evidence="4 11">Homodimer.</text>
</comment>
<evidence type="ECO:0000256" key="1">
    <source>
        <dbReference type="ARBA" id="ARBA00001933"/>
    </source>
</evidence>
<keyword evidence="8 11" id="KW-0663">Pyridoxal phosphate</keyword>
<evidence type="ECO:0000256" key="6">
    <source>
        <dbReference type="ARBA" id="ARBA00022605"/>
    </source>
</evidence>
<dbReference type="NCBIfam" id="TIGR01141">
    <property type="entry name" value="hisC"/>
    <property type="match status" value="1"/>
</dbReference>
<accession>A0A7G6E0Q4</accession>
<evidence type="ECO:0000256" key="3">
    <source>
        <dbReference type="ARBA" id="ARBA00007970"/>
    </source>
</evidence>
<feature type="domain" description="Aminotransferase class I/classII large" evidence="12">
    <location>
        <begin position="26"/>
        <end position="349"/>
    </location>
</feature>
<evidence type="ECO:0000259" key="12">
    <source>
        <dbReference type="Pfam" id="PF00155"/>
    </source>
</evidence>
<keyword evidence="6 11" id="KW-0028">Amino-acid biosynthesis</keyword>
<evidence type="ECO:0000256" key="2">
    <source>
        <dbReference type="ARBA" id="ARBA00005011"/>
    </source>
</evidence>
<dbReference type="CDD" id="cd00609">
    <property type="entry name" value="AAT_like"/>
    <property type="match status" value="1"/>
</dbReference>